<feature type="compositionally biased region" description="Basic and acidic residues" evidence="1">
    <location>
        <begin position="18"/>
        <end position="28"/>
    </location>
</feature>
<gene>
    <name evidence="2" type="ORF">GCM10010508_16190</name>
</gene>
<proteinExistence type="predicted"/>
<sequence length="59" mass="6475">MLEPRSGAGSIPASFRPFRNEYRDRKGGDPYAQDKQFAVHPPVAPVVGILACETEYKGP</sequence>
<reference evidence="2" key="1">
    <citation type="journal article" date="2014" name="Int. J. Syst. Evol. Microbiol.">
        <title>Complete genome sequence of Corynebacterium casei LMG S-19264T (=DSM 44701T), isolated from a smear-ripened cheese.</title>
        <authorList>
            <consortium name="US DOE Joint Genome Institute (JGI-PGF)"/>
            <person name="Walter F."/>
            <person name="Albersmeier A."/>
            <person name="Kalinowski J."/>
            <person name="Ruckert C."/>
        </authorList>
    </citation>
    <scope>NUCLEOTIDE SEQUENCE</scope>
    <source>
        <strain evidence="2">JCM 4654</strain>
    </source>
</reference>
<organism evidence="2 3">
    <name type="scientific">Streptomyces naganishii JCM 4654</name>
    <dbReference type="NCBI Taxonomy" id="1306179"/>
    <lineage>
        <taxon>Bacteria</taxon>
        <taxon>Bacillati</taxon>
        <taxon>Actinomycetota</taxon>
        <taxon>Actinomycetes</taxon>
        <taxon>Kitasatosporales</taxon>
        <taxon>Streptomycetaceae</taxon>
        <taxon>Streptomyces</taxon>
    </lineage>
</organism>
<protein>
    <submittedName>
        <fullName evidence="2">Uncharacterized protein</fullName>
    </submittedName>
</protein>
<dbReference type="EMBL" id="BMVF01000004">
    <property type="protein sequence ID" value="GHD86829.1"/>
    <property type="molecule type" value="Genomic_DNA"/>
</dbReference>
<comment type="caution">
    <text evidence="2">The sequence shown here is derived from an EMBL/GenBank/DDBJ whole genome shotgun (WGS) entry which is preliminary data.</text>
</comment>
<reference evidence="2" key="2">
    <citation type="submission" date="2020-09" db="EMBL/GenBank/DDBJ databases">
        <authorList>
            <person name="Sun Q."/>
            <person name="Ohkuma M."/>
        </authorList>
    </citation>
    <scope>NUCLEOTIDE SEQUENCE</scope>
    <source>
        <strain evidence="2">JCM 4654</strain>
    </source>
</reference>
<name>A0A919CU59_9ACTN</name>
<dbReference type="AlphaFoldDB" id="A0A919CU59"/>
<accession>A0A919CU59</accession>
<evidence type="ECO:0000313" key="3">
    <source>
        <dbReference type="Proteomes" id="UP000608955"/>
    </source>
</evidence>
<feature type="region of interest" description="Disordered" evidence="1">
    <location>
        <begin position="1"/>
        <end position="37"/>
    </location>
</feature>
<evidence type="ECO:0000256" key="1">
    <source>
        <dbReference type="SAM" id="MobiDB-lite"/>
    </source>
</evidence>
<evidence type="ECO:0000313" key="2">
    <source>
        <dbReference type="EMBL" id="GHD86829.1"/>
    </source>
</evidence>
<keyword evidence="3" id="KW-1185">Reference proteome</keyword>
<dbReference type="Proteomes" id="UP000608955">
    <property type="component" value="Unassembled WGS sequence"/>
</dbReference>